<comment type="caution">
    <text evidence="1">The sequence shown here is derived from an EMBL/GenBank/DDBJ whole genome shotgun (WGS) entry which is preliminary data.</text>
</comment>
<dbReference type="EMBL" id="CAJVPV010025376">
    <property type="protein sequence ID" value="CAG8728769.1"/>
    <property type="molecule type" value="Genomic_DNA"/>
</dbReference>
<evidence type="ECO:0000313" key="2">
    <source>
        <dbReference type="Proteomes" id="UP000789342"/>
    </source>
</evidence>
<sequence>MALHAQDVHIKDNFGGAKVYKCARCNLRLTGIKNMLLKHQSQEAILGTGYFLFKLYNKQEITKSEKLFATGLGVAGTTVLVAGHVAIKDLQKSIQRQTRMITKLRDVHDKTVQWTRSGRDIQQWDQVTMNQHRNILSPQLNQIKLQCKAFEKIFDDLSENE</sequence>
<dbReference type="Proteomes" id="UP000789342">
    <property type="component" value="Unassembled WGS sequence"/>
</dbReference>
<accession>A0A9N9IBM1</accession>
<name>A0A9N9IBM1_9GLOM</name>
<evidence type="ECO:0000313" key="1">
    <source>
        <dbReference type="EMBL" id="CAG8728769.1"/>
    </source>
</evidence>
<reference evidence="1" key="1">
    <citation type="submission" date="2021-06" db="EMBL/GenBank/DDBJ databases">
        <authorList>
            <person name="Kallberg Y."/>
            <person name="Tangrot J."/>
            <person name="Rosling A."/>
        </authorList>
    </citation>
    <scope>NUCLEOTIDE SEQUENCE</scope>
    <source>
        <strain evidence="1">CL551</strain>
    </source>
</reference>
<proteinExistence type="predicted"/>
<organism evidence="1 2">
    <name type="scientific">Acaulospora morrowiae</name>
    <dbReference type="NCBI Taxonomy" id="94023"/>
    <lineage>
        <taxon>Eukaryota</taxon>
        <taxon>Fungi</taxon>
        <taxon>Fungi incertae sedis</taxon>
        <taxon>Mucoromycota</taxon>
        <taxon>Glomeromycotina</taxon>
        <taxon>Glomeromycetes</taxon>
        <taxon>Diversisporales</taxon>
        <taxon>Acaulosporaceae</taxon>
        <taxon>Acaulospora</taxon>
    </lineage>
</organism>
<keyword evidence="2" id="KW-1185">Reference proteome</keyword>
<protein>
    <submittedName>
        <fullName evidence="1">15818_t:CDS:1</fullName>
    </submittedName>
</protein>
<gene>
    <name evidence="1" type="ORF">AMORRO_LOCUS13855</name>
</gene>
<dbReference type="AlphaFoldDB" id="A0A9N9IBM1"/>